<organism evidence="1 2">
    <name type="scientific">Phocaeicola coprocola</name>
    <dbReference type="NCBI Taxonomy" id="310298"/>
    <lineage>
        <taxon>Bacteria</taxon>
        <taxon>Pseudomonadati</taxon>
        <taxon>Bacteroidota</taxon>
        <taxon>Bacteroidia</taxon>
        <taxon>Bacteroidales</taxon>
        <taxon>Bacteroidaceae</taxon>
        <taxon>Phocaeicola</taxon>
    </lineage>
</organism>
<name>A0A412GEG1_9BACT</name>
<comment type="caution">
    <text evidence="1">The sequence shown here is derived from an EMBL/GenBank/DDBJ whole genome shotgun (WGS) entry which is preliminary data.</text>
</comment>
<sequence length="175" mass="20926">MRKLLVVIIILIGFTIGINLSRDQKGFRTYQEVLTELTNDAPMKTYRDSFYGYSIRYPEFFSQEITDKGFVRLGYWDNERFVIECSVLKAPDLSPVKIKMKELATQLHAEKQELLRDSFILSGPHYENGKRIEGYRYYAKYVRNRKLWFSYTLFYPESCHSSLTRIFRQIDQWEV</sequence>
<accession>A0A412GEG1</accession>
<reference evidence="1 2" key="1">
    <citation type="submission" date="2018-08" db="EMBL/GenBank/DDBJ databases">
        <title>A genome reference for cultivated species of the human gut microbiota.</title>
        <authorList>
            <person name="Zou Y."/>
            <person name="Xue W."/>
            <person name="Luo G."/>
        </authorList>
    </citation>
    <scope>NUCLEOTIDE SEQUENCE [LARGE SCALE GENOMIC DNA]</scope>
    <source>
        <strain evidence="1 2">AF24-2</strain>
    </source>
</reference>
<dbReference type="RefSeq" id="WP_118485011.1">
    <property type="nucleotide sequence ID" value="NZ_QRUU01000057.1"/>
</dbReference>
<proteinExistence type="predicted"/>
<evidence type="ECO:0000313" key="2">
    <source>
        <dbReference type="Proteomes" id="UP000285864"/>
    </source>
</evidence>
<dbReference type="Proteomes" id="UP000285864">
    <property type="component" value="Unassembled WGS sequence"/>
</dbReference>
<dbReference type="EMBL" id="QRUU01000057">
    <property type="protein sequence ID" value="RGR93232.1"/>
    <property type="molecule type" value="Genomic_DNA"/>
</dbReference>
<protein>
    <submittedName>
        <fullName evidence="1">Uncharacterized protein</fullName>
    </submittedName>
</protein>
<gene>
    <name evidence="1" type="ORF">DWY20_11735</name>
</gene>
<dbReference type="AlphaFoldDB" id="A0A412GEG1"/>
<evidence type="ECO:0000313" key="1">
    <source>
        <dbReference type="EMBL" id="RGR93232.1"/>
    </source>
</evidence>
<keyword evidence="2" id="KW-1185">Reference proteome</keyword>